<keyword evidence="2" id="KW-1185">Reference proteome</keyword>
<dbReference type="PANTHER" id="PTHR47510:SF3">
    <property type="entry name" value="ENDO_EXONUCLEASE_PHOSPHATASE DOMAIN-CONTAINING PROTEIN"/>
    <property type="match status" value="1"/>
</dbReference>
<reference evidence="1 2" key="1">
    <citation type="journal article" date="2021" name="Elife">
        <title>Chloroplast acquisition without the gene transfer in kleptoplastic sea slugs, Plakobranchus ocellatus.</title>
        <authorList>
            <person name="Maeda T."/>
            <person name="Takahashi S."/>
            <person name="Yoshida T."/>
            <person name="Shimamura S."/>
            <person name="Takaki Y."/>
            <person name="Nagai Y."/>
            <person name="Toyoda A."/>
            <person name="Suzuki Y."/>
            <person name="Arimoto A."/>
            <person name="Ishii H."/>
            <person name="Satoh N."/>
            <person name="Nishiyama T."/>
            <person name="Hasebe M."/>
            <person name="Maruyama T."/>
            <person name="Minagawa J."/>
            <person name="Obokata J."/>
            <person name="Shigenobu S."/>
        </authorList>
    </citation>
    <scope>NUCLEOTIDE SEQUENCE [LARGE SCALE GENOMIC DNA]</scope>
</reference>
<evidence type="ECO:0000313" key="2">
    <source>
        <dbReference type="Proteomes" id="UP000762676"/>
    </source>
</evidence>
<dbReference type="AlphaFoldDB" id="A0AAV4GNP5"/>
<dbReference type="PANTHER" id="PTHR47510">
    <property type="entry name" value="REVERSE TRANSCRIPTASE DOMAIN-CONTAINING PROTEIN"/>
    <property type="match status" value="1"/>
</dbReference>
<organism evidence="1 2">
    <name type="scientific">Elysia marginata</name>
    <dbReference type="NCBI Taxonomy" id="1093978"/>
    <lineage>
        <taxon>Eukaryota</taxon>
        <taxon>Metazoa</taxon>
        <taxon>Spiralia</taxon>
        <taxon>Lophotrochozoa</taxon>
        <taxon>Mollusca</taxon>
        <taxon>Gastropoda</taxon>
        <taxon>Heterobranchia</taxon>
        <taxon>Euthyneura</taxon>
        <taxon>Panpulmonata</taxon>
        <taxon>Sacoglossa</taxon>
        <taxon>Placobranchoidea</taxon>
        <taxon>Plakobranchidae</taxon>
        <taxon>Elysia</taxon>
    </lineage>
</organism>
<dbReference type="EMBL" id="BMAT01008536">
    <property type="protein sequence ID" value="GFR87402.1"/>
    <property type="molecule type" value="Genomic_DNA"/>
</dbReference>
<comment type="caution">
    <text evidence="1">The sequence shown here is derived from an EMBL/GenBank/DDBJ whole genome shotgun (WGS) entry which is preliminary data.</text>
</comment>
<gene>
    <name evidence="1" type="ORF">ElyMa_004222900</name>
</gene>
<name>A0AAV4GNP5_9GAST</name>
<sequence length="154" mass="17525">MGRLVTTGRSMRCGQLYVLPREARGDRKCIKTSKKIQRDKLETASSAKDSKKLWAQMNLITQYKKERHSAVSEDSSLPDRLNEFYARFDLENTSTPVPLPCDNHDPPYVVTEQETRRALARLDVNKAAGPDKIEPRLLKTCSNQLASIPTFIFN</sequence>
<dbReference type="Proteomes" id="UP000762676">
    <property type="component" value="Unassembled WGS sequence"/>
</dbReference>
<accession>A0AAV4GNP5</accession>
<proteinExistence type="predicted"/>
<protein>
    <submittedName>
        <fullName evidence="1">Non-LTR (Long terminal repeat) retrotransposon and domain-containing protein</fullName>
    </submittedName>
</protein>
<evidence type="ECO:0000313" key="1">
    <source>
        <dbReference type="EMBL" id="GFR87402.1"/>
    </source>
</evidence>